<evidence type="ECO:0000313" key="1">
    <source>
        <dbReference type="EMBL" id="TBU09328.1"/>
    </source>
</evidence>
<accession>A0A4Q9LLW5</accession>
<comment type="caution">
    <text evidence="1">The sequence shown here is derived from an EMBL/GenBank/DDBJ whole genome shotgun (WGS) entry which is preliminary data.</text>
</comment>
<dbReference type="EMBL" id="PIXR01000083">
    <property type="protein sequence ID" value="TBU09328.1"/>
    <property type="molecule type" value="Genomic_DNA"/>
</dbReference>
<dbReference type="VEuPathDB" id="MicrosporidiaDB:CWI39_0083p0020"/>
<sequence length="73" mass="8862">MLYFEFKFISNPIIRDFYVKIFFAKRNVDFELKEIRKLYTLFFIVYKGINGFWCLFSCNLLNTLLVLILESNS</sequence>
<reference evidence="1 2" key="1">
    <citation type="submission" date="2017-12" db="EMBL/GenBank/DDBJ databases">
        <authorList>
            <person name="Pombert J.-F."/>
            <person name="Haag K.L."/>
            <person name="Ebert D."/>
        </authorList>
    </citation>
    <scope>NUCLEOTIDE SEQUENCE [LARGE SCALE GENOMIC DNA]</scope>
    <source>
        <strain evidence="1">IL-BN-2</strain>
    </source>
</reference>
<dbReference type="Proteomes" id="UP000293045">
    <property type="component" value="Unassembled WGS sequence"/>
</dbReference>
<dbReference type="AlphaFoldDB" id="A0A4Q9LLW5"/>
<evidence type="ECO:0000313" key="2">
    <source>
        <dbReference type="Proteomes" id="UP000293045"/>
    </source>
</evidence>
<organism evidence="1 2">
    <name type="scientific">Hamiltosporidium magnivora</name>
    <dbReference type="NCBI Taxonomy" id="148818"/>
    <lineage>
        <taxon>Eukaryota</taxon>
        <taxon>Fungi</taxon>
        <taxon>Fungi incertae sedis</taxon>
        <taxon>Microsporidia</taxon>
        <taxon>Dubosqiidae</taxon>
        <taxon>Hamiltosporidium</taxon>
    </lineage>
</organism>
<name>A0A4Q9LLW5_9MICR</name>
<proteinExistence type="predicted"/>
<protein>
    <submittedName>
        <fullName evidence="1">Uncharacterized protein</fullName>
    </submittedName>
</protein>
<gene>
    <name evidence="1" type="ORF">CWI39_0083p0020</name>
</gene>